<dbReference type="EMBL" id="GL945488">
    <property type="protein sequence ID" value="EGN94360.1"/>
    <property type="molecule type" value="Genomic_DNA"/>
</dbReference>
<evidence type="ECO:0000313" key="5">
    <source>
        <dbReference type="Proteomes" id="UP000008063"/>
    </source>
</evidence>
<dbReference type="PANTHER" id="PTHR31084">
    <property type="entry name" value="ALPHA-L-FUCOSIDASE 2"/>
    <property type="match status" value="1"/>
</dbReference>
<gene>
    <name evidence="4" type="ORF">SERLA73DRAFT_62254</name>
</gene>
<proteinExistence type="predicted"/>
<dbReference type="SUPFAM" id="SSF48208">
    <property type="entry name" value="Six-hairpin glycosidases"/>
    <property type="match status" value="1"/>
</dbReference>
<dbReference type="STRING" id="936435.F8QAX4"/>
<dbReference type="InParanoid" id="F8QAX4"/>
<evidence type="ECO:0000259" key="1">
    <source>
        <dbReference type="Pfam" id="PF14498"/>
    </source>
</evidence>
<dbReference type="PANTHER" id="PTHR31084:SF3">
    <property type="entry name" value="ALPHA-FUCOSIDASE A"/>
    <property type="match status" value="1"/>
</dbReference>
<evidence type="ECO:0000313" key="4">
    <source>
        <dbReference type="EMBL" id="EGN94360.1"/>
    </source>
</evidence>
<dbReference type="HOGENOM" id="CLU_004617_2_2_1"/>
<protein>
    <submittedName>
        <fullName evidence="4">Glycoside hydrolase family 95 protein</fullName>
    </submittedName>
</protein>
<organism evidence="5">
    <name type="scientific">Serpula lacrymans var. lacrymans (strain S7.3)</name>
    <name type="common">Dry rot fungus</name>
    <dbReference type="NCBI Taxonomy" id="936435"/>
    <lineage>
        <taxon>Eukaryota</taxon>
        <taxon>Fungi</taxon>
        <taxon>Dikarya</taxon>
        <taxon>Basidiomycota</taxon>
        <taxon>Agaricomycotina</taxon>
        <taxon>Agaricomycetes</taxon>
        <taxon>Agaricomycetidae</taxon>
        <taxon>Boletales</taxon>
        <taxon>Coniophorineae</taxon>
        <taxon>Serpulaceae</taxon>
        <taxon>Serpula</taxon>
    </lineage>
</organism>
<sequence>MDSLSQAPVFEFREAILSAISLLAGLLPQSFLMWFRRIYGVLTLATYVTLTKSTPPGFPSSGNGLWYTTPATLWAKQMLPIGNGYLAAMIPGGIFQEVTQLNIESLWQGGPLQDPSYNGGNNLPSQQAQMAQDMQSIRQSIFASPNGTINNIEEICTPPGDYGSYSGAGYFISTLNNTGTTSNYGRWLDLDEGVARTTWSQGSSIFSREAFCSHPAQACVQYVNTSGQASLPTVTYAFSVSQETGLPAPNVTCLDNATLNIRGYVTNPGMMYEIIGRVQASNGTVSCNVVSGSTPTNATVSVSGASEAWITWVGGTNYDIDAGDLAHNFTFQGVDPHSNLVSLVSSATSNSYTELLSEHIADYTSLISPFSLSLGQTPDLSTPTDQIVASYQTYVGNAYLEWVLFNFGRYLLTSSARGILPANLQGKWADGQSNSWGADANINLQMNYWFAEMANLNVTQSLFDYMEKTWAPRGAETALILYNISQGWVTHDEIFGHTGMKLEGNSAQWADYPGKEISMIHAWDHFDYTNDVEWWKAQGWPLVKAVASFHLEKLIPDLHFNDGTLVTAPCNSPEQVPITFGCAHAQQLIWQLFNAVEKGYEAAGDTDTAFIQAIAAKREQMDKGLRVGWWEWKMDMDQPNDTHRHLSHLIGLYPGYAISSYSPELQGGLTYNNTFLNYTKEQILDAATISLIHRGNGTGPDADAGWEKVWRAACWAQLGNETEFYRELTYAIERNFAPNLFDLYSPGTLPFQIDANFGYPAAVLNALLQAPDVASLDIPLQVTLLPALPLTWSSGEIKGARIRGGITLDLQWSGGKPTSAVFTVDSSVAGRQRDVVVNYAGKVVGEFTSNPGTAKTVTF</sequence>
<feature type="domain" description="Glycosyl hydrolase family 95 N-terminal" evidence="1">
    <location>
        <begin position="65"/>
        <end position="319"/>
    </location>
</feature>
<dbReference type="InterPro" id="IPR049053">
    <property type="entry name" value="AFCA-like_C"/>
</dbReference>
<feature type="domain" description="Glycosyl hydrolase family 95 catalytic" evidence="3">
    <location>
        <begin position="351"/>
        <end position="767"/>
    </location>
</feature>
<dbReference type="Pfam" id="PF14498">
    <property type="entry name" value="Glyco_hyd_65N_2"/>
    <property type="match status" value="1"/>
</dbReference>
<dbReference type="InterPro" id="IPR016518">
    <property type="entry name" value="Alpha-L-fucosidase"/>
</dbReference>
<name>F8QAX4_SERL3</name>
<dbReference type="Pfam" id="PF22124">
    <property type="entry name" value="Glyco_hydro_95_cat"/>
    <property type="match status" value="1"/>
</dbReference>
<dbReference type="InterPro" id="IPR008928">
    <property type="entry name" value="6-hairpin_glycosidase_sf"/>
</dbReference>
<dbReference type="GO" id="GO:0004560">
    <property type="term" value="F:alpha-L-fucosidase activity"/>
    <property type="evidence" value="ECO:0007669"/>
    <property type="project" value="InterPro"/>
</dbReference>
<dbReference type="Gene3D" id="1.50.10.10">
    <property type="match status" value="1"/>
</dbReference>
<dbReference type="Pfam" id="PF21307">
    <property type="entry name" value="Glyco_hydro_95_C"/>
    <property type="match status" value="1"/>
</dbReference>
<dbReference type="Proteomes" id="UP000008063">
    <property type="component" value="Unassembled WGS sequence"/>
</dbReference>
<dbReference type="OMA" id="KVWRGAC"/>
<dbReference type="InterPro" id="IPR027414">
    <property type="entry name" value="GH95_N_dom"/>
</dbReference>
<dbReference type="GO" id="GO:0005975">
    <property type="term" value="P:carbohydrate metabolic process"/>
    <property type="evidence" value="ECO:0007669"/>
    <property type="project" value="InterPro"/>
</dbReference>
<dbReference type="OrthoDB" id="2848340at2759"/>
<dbReference type="InterPro" id="IPR012341">
    <property type="entry name" value="6hp_glycosidase-like_sf"/>
</dbReference>
<keyword evidence="4" id="KW-0378">Hydrolase</keyword>
<evidence type="ECO:0000259" key="2">
    <source>
        <dbReference type="Pfam" id="PF21307"/>
    </source>
</evidence>
<dbReference type="InterPro" id="IPR054363">
    <property type="entry name" value="GH95_cat"/>
</dbReference>
<keyword evidence="5" id="KW-1185">Reference proteome</keyword>
<reference evidence="5" key="1">
    <citation type="journal article" date="2011" name="Science">
        <title>The plant cell wall-decomposing machinery underlies the functional diversity of forest fungi.</title>
        <authorList>
            <person name="Eastwood D.C."/>
            <person name="Floudas D."/>
            <person name="Binder M."/>
            <person name="Majcherczyk A."/>
            <person name="Schneider P."/>
            <person name="Aerts A."/>
            <person name="Asiegbu F.O."/>
            <person name="Baker S.E."/>
            <person name="Barry K."/>
            <person name="Bendiksby M."/>
            <person name="Blumentritt M."/>
            <person name="Coutinho P.M."/>
            <person name="Cullen D."/>
            <person name="de Vries R.P."/>
            <person name="Gathman A."/>
            <person name="Goodell B."/>
            <person name="Henrissat B."/>
            <person name="Ihrmark K."/>
            <person name="Kauserud H."/>
            <person name="Kohler A."/>
            <person name="LaButti K."/>
            <person name="Lapidus A."/>
            <person name="Lavin J.L."/>
            <person name="Lee Y.-H."/>
            <person name="Lindquist E."/>
            <person name="Lilly W."/>
            <person name="Lucas S."/>
            <person name="Morin E."/>
            <person name="Murat C."/>
            <person name="Oguiza J.A."/>
            <person name="Park J."/>
            <person name="Pisabarro A.G."/>
            <person name="Riley R."/>
            <person name="Rosling A."/>
            <person name="Salamov A."/>
            <person name="Schmidt O."/>
            <person name="Schmutz J."/>
            <person name="Skrede I."/>
            <person name="Stenlid J."/>
            <person name="Wiebenga A."/>
            <person name="Xie X."/>
            <person name="Kuees U."/>
            <person name="Hibbett D.S."/>
            <person name="Hoffmeister D."/>
            <person name="Hoegberg N."/>
            <person name="Martin F."/>
            <person name="Grigoriev I.V."/>
            <person name="Watkinson S.C."/>
        </authorList>
    </citation>
    <scope>NUCLEOTIDE SEQUENCE [LARGE SCALE GENOMIC DNA]</scope>
    <source>
        <strain evidence="5">strain S7.3</strain>
    </source>
</reference>
<feature type="domain" description="Alpha fucosidase A-like C-terminal" evidence="2">
    <location>
        <begin position="782"/>
        <end position="825"/>
    </location>
</feature>
<dbReference type="PIRSF" id="PIRSF007663">
    <property type="entry name" value="UCP007663"/>
    <property type="match status" value="1"/>
</dbReference>
<evidence type="ECO:0000259" key="3">
    <source>
        <dbReference type="Pfam" id="PF22124"/>
    </source>
</evidence>
<dbReference type="AlphaFoldDB" id="F8QAX4"/>
<accession>F8QAX4</accession>
<dbReference type="eggNOG" id="ENOG502QQ9E">
    <property type="taxonomic scope" value="Eukaryota"/>
</dbReference>